<sequence>MQRRGIAELLAIEKYDGARIRVENCIREDVNIEGYEVLTLFLDLLANRVQLIAECKPIKGADNKKDPTSACPPELKEAVTSVIWASARLGDVVPELSTIRKMFETKFGKAFVEIAMSNGEYSVNQKMIERLGMYTPPNDKCIAYLASIAEEYQLTNFNEEKLRDPNGLVASAVAAGGAAVDPKLKLGSPGAVVTPSGLFIPPMGAPRDAIDMRILRLRRA</sequence>
<dbReference type="VEuPathDB" id="TriTrypDB:ADEAN_000443600"/>
<accession>A0A7G2CB18</accession>
<gene>
    <name evidence="2" type="ORF">ADEAN_000443600</name>
</gene>
<evidence type="ECO:0000313" key="2">
    <source>
        <dbReference type="EMBL" id="CAD2216958.1"/>
    </source>
</evidence>
<dbReference type="PANTHER" id="PTHR12161:SF5">
    <property type="entry name" value="IST1 HOMOLOG"/>
    <property type="match status" value="1"/>
</dbReference>
<dbReference type="Proteomes" id="UP000515908">
    <property type="component" value="Chromosome 07"/>
</dbReference>
<dbReference type="FunFam" id="1.20.1260.60:FF:000002">
    <property type="entry name" value="Vacuolar protein sorting-associated protein IST1"/>
    <property type="match status" value="1"/>
</dbReference>
<dbReference type="EMBL" id="LR877151">
    <property type="protein sequence ID" value="CAD2216958.1"/>
    <property type="molecule type" value="Genomic_DNA"/>
</dbReference>
<dbReference type="GO" id="GO:0015031">
    <property type="term" value="P:protein transport"/>
    <property type="evidence" value="ECO:0007669"/>
    <property type="project" value="InterPro"/>
</dbReference>
<evidence type="ECO:0000256" key="1">
    <source>
        <dbReference type="ARBA" id="ARBA00005536"/>
    </source>
</evidence>
<dbReference type="AlphaFoldDB" id="A0A7G2CB18"/>
<proteinExistence type="inferred from homology"/>
<dbReference type="OrthoDB" id="29853at2759"/>
<name>A0A7G2CB18_9TRYP</name>
<dbReference type="Gene3D" id="1.20.1260.60">
    <property type="entry name" value="Vacuolar protein sorting-associated protein Ist1"/>
    <property type="match status" value="1"/>
</dbReference>
<dbReference type="PANTHER" id="PTHR12161">
    <property type="entry name" value="IST1 FAMILY MEMBER"/>
    <property type="match status" value="1"/>
</dbReference>
<reference evidence="2 3" key="1">
    <citation type="submission" date="2020-08" db="EMBL/GenBank/DDBJ databases">
        <authorList>
            <person name="Newling K."/>
            <person name="Davey J."/>
            <person name="Forrester S."/>
        </authorList>
    </citation>
    <scope>NUCLEOTIDE SEQUENCE [LARGE SCALE GENOMIC DNA]</scope>
    <source>
        <strain evidence="3">Crithidia deanei Carvalho (ATCC PRA-265)</strain>
    </source>
</reference>
<protein>
    <submittedName>
        <fullName evidence="2">Regulator of Vps4 activity in the MVB pathway, putative</fullName>
    </submittedName>
</protein>
<dbReference type="InterPro" id="IPR042277">
    <property type="entry name" value="IST1-like"/>
</dbReference>
<organism evidence="2 3">
    <name type="scientific">Angomonas deanei</name>
    <dbReference type="NCBI Taxonomy" id="59799"/>
    <lineage>
        <taxon>Eukaryota</taxon>
        <taxon>Discoba</taxon>
        <taxon>Euglenozoa</taxon>
        <taxon>Kinetoplastea</taxon>
        <taxon>Metakinetoplastina</taxon>
        <taxon>Trypanosomatida</taxon>
        <taxon>Trypanosomatidae</taxon>
        <taxon>Strigomonadinae</taxon>
        <taxon>Angomonas</taxon>
    </lineage>
</organism>
<dbReference type="Pfam" id="PF03398">
    <property type="entry name" value="Ist1"/>
    <property type="match status" value="1"/>
</dbReference>
<keyword evidence="3" id="KW-1185">Reference proteome</keyword>
<evidence type="ECO:0000313" key="3">
    <source>
        <dbReference type="Proteomes" id="UP000515908"/>
    </source>
</evidence>
<dbReference type="InterPro" id="IPR005061">
    <property type="entry name" value="Ist1"/>
</dbReference>
<comment type="similarity">
    <text evidence="1">Belongs to the IST1 family.</text>
</comment>